<proteinExistence type="inferred from homology"/>
<sequence>MDVTLYVYDLSRGLARQLSQQLLGVHIDAIYHTALVFNNIEYFFGQGIQTCLPGATHHGQPMQKIALGQTQLPMDVILDYLESLKTIYTAESYDLFLHNCNNFSNDFSMFLVGKGIPDHITSLPRTVLNTPFGQMLKPQLDQAIRGITQAPVAPPPQSFAPTNGITKTKTLVQRPTSLAAFMPLLEQALESCAILFFTSSTCAPCRICYEPFDTLASEFEGQATFMIIDVSKARDIATQYSIRATPTFITILHGEQVDQWSGADVGKLQANTRLLIQMANPLHPHTQLQLTTLHKEHKPHVYSKLPPIEKLSAKLEASIRSAPEIVELISFIKQRSDASKVANVPVPNLSRISQLIREQVLQKPPLTVFPLVDLFRLALLDVRVSEYFAEEPKSTSLIYSLIDHGSRMKIDAASYPFLLTTTQALSNTFTSRLSFPSIISAPELHTIVSNGLLATSHPALRATAANLIFNIASAHHRENIENNRSQQVETMQESLLVEFIVSSVEALSQELDRDAQADKEAIKTLVMSIGLLLYGSSPSIQDELKSVLQAIEAKATIERSSKIDGLSAIVKDTL</sequence>
<dbReference type="Pfam" id="PF08324">
    <property type="entry name" value="PUL"/>
    <property type="match status" value="1"/>
</dbReference>
<dbReference type="SMART" id="SM01179">
    <property type="entry name" value="DUF862"/>
    <property type="match status" value="1"/>
</dbReference>
<dbReference type="PROSITE" id="PS51858">
    <property type="entry name" value="PPPDE"/>
    <property type="match status" value="1"/>
</dbReference>
<dbReference type="PROSITE" id="PS51396">
    <property type="entry name" value="PUL"/>
    <property type="match status" value="1"/>
</dbReference>
<dbReference type="Gene3D" id="3.40.30.10">
    <property type="entry name" value="Glutaredoxin"/>
    <property type="match status" value="1"/>
</dbReference>
<dbReference type="SUPFAM" id="SSF52833">
    <property type="entry name" value="Thioredoxin-like"/>
    <property type="match status" value="1"/>
</dbReference>
<evidence type="ECO:0000256" key="1">
    <source>
        <dbReference type="ARBA" id="ARBA00008140"/>
    </source>
</evidence>
<dbReference type="OrthoDB" id="21221at2759"/>
<dbReference type="GO" id="GO:0070646">
    <property type="term" value="P:protein modification by small protein removal"/>
    <property type="evidence" value="ECO:0007669"/>
    <property type="project" value="TreeGrafter"/>
</dbReference>
<evidence type="ECO:0000313" key="7">
    <source>
        <dbReference type="Proteomes" id="UP000664169"/>
    </source>
</evidence>
<evidence type="ECO:0000259" key="5">
    <source>
        <dbReference type="PROSITE" id="PS51858"/>
    </source>
</evidence>
<dbReference type="Proteomes" id="UP000664169">
    <property type="component" value="Unassembled WGS sequence"/>
</dbReference>
<dbReference type="InterPro" id="IPR008580">
    <property type="entry name" value="PPPDE_dom"/>
</dbReference>
<dbReference type="PANTHER" id="PTHR12378:SF7">
    <property type="entry name" value="DESUMOYLATING ISOPEPTIDASE 1"/>
    <property type="match status" value="1"/>
</dbReference>
<dbReference type="Pfam" id="PF05903">
    <property type="entry name" value="Peptidase_C97"/>
    <property type="match status" value="1"/>
</dbReference>
<dbReference type="GO" id="GO:0006508">
    <property type="term" value="P:proteolysis"/>
    <property type="evidence" value="ECO:0007669"/>
    <property type="project" value="UniProtKB-KW"/>
</dbReference>
<dbReference type="InterPro" id="IPR013766">
    <property type="entry name" value="Thioredoxin_domain"/>
</dbReference>
<dbReference type="InterPro" id="IPR042266">
    <property type="entry name" value="PPPDE_sf"/>
</dbReference>
<reference evidence="6" key="1">
    <citation type="submission" date="2021-03" db="EMBL/GenBank/DDBJ databases">
        <authorList>
            <person name="Tagirdzhanova G."/>
        </authorList>
    </citation>
    <scope>NUCLEOTIDE SEQUENCE</scope>
</reference>
<dbReference type="PANTHER" id="PTHR12378">
    <property type="entry name" value="DESUMOYLATING ISOPEPTIDASE"/>
    <property type="match status" value="1"/>
</dbReference>
<dbReference type="Gene3D" id="3.90.1720.30">
    <property type="entry name" value="PPPDE domains"/>
    <property type="match status" value="1"/>
</dbReference>
<dbReference type="InterPro" id="IPR036249">
    <property type="entry name" value="Thioredoxin-like_sf"/>
</dbReference>
<accession>A0A8H3INV4</accession>
<dbReference type="CDD" id="cd02947">
    <property type="entry name" value="TRX_family"/>
    <property type="match status" value="1"/>
</dbReference>
<evidence type="ECO:0000256" key="3">
    <source>
        <dbReference type="ARBA" id="ARBA00022801"/>
    </source>
</evidence>
<dbReference type="Pfam" id="PF00085">
    <property type="entry name" value="Thioredoxin"/>
    <property type="match status" value="1"/>
</dbReference>
<comment type="similarity">
    <text evidence="1">Belongs to the DeSI family.</text>
</comment>
<evidence type="ECO:0008006" key="8">
    <source>
        <dbReference type="Google" id="ProtNLM"/>
    </source>
</evidence>
<keyword evidence="7" id="KW-1185">Reference proteome</keyword>
<organism evidence="6 7">
    <name type="scientific">Gomphillus americanus</name>
    <dbReference type="NCBI Taxonomy" id="1940652"/>
    <lineage>
        <taxon>Eukaryota</taxon>
        <taxon>Fungi</taxon>
        <taxon>Dikarya</taxon>
        <taxon>Ascomycota</taxon>
        <taxon>Pezizomycotina</taxon>
        <taxon>Lecanoromycetes</taxon>
        <taxon>OSLEUM clade</taxon>
        <taxon>Ostropomycetidae</taxon>
        <taxon>Ostropales</taxon>
        <taxon>Graphidaceae</taxon>
        <taxon>Gomphilloideae</taxon>
        <taxon>Gomphillus</taxon>
    </lineage>
</organism>
<name>A0A8H3INV4_9LECA</name>
<keyword evidence="2" id="KW-0645">Protease</keyword>
<dbReference type="GO" id="GO:0008233">
    <property type="term" value="F:peptidase activity"/>
    <property type="evidence" value="ECO:0007669"/>
    <property type="project" value="UniProtKB-KW"/>
</dbReference>
<feature type="domain" description="PUL" evidence="4">
    <location>
        <begin position="293"/>
        <end position="574"/>
    </location>
</feature>
<dbReference type="InterPro" id="IPR013535">
    <property type="entry name" value="PUL_dom"/>
</dbReference>
<dbReference type="EMBL" id="CAJPDQ010000024">
    <property type="protein sequence ID" value="CAF9926003.1"/>
    <property type="molecule type" value="Genomic_DNA"/>
</dbReference>
<keyword evidence="3" id="KW-0378">Hydrolase</keyword>
<comment type="caution">
    <text evidence="6">The sequence shown here is derived from an EMBL/GenBank/DDBJ whole genome shotgun (WGS) entry which is preliminary data.</text>
</comment>
<protein>
    <recommendedName>
        <fullName evidence="8">Thioredoxin</fullName>
    </recommendedName>
</protein>
<evidence type="ECO:0000259" key="4">
    <source>
        <dbReference type="PROSITE" id="PS51396"/>
    </source>
</evidence>
<dbReference type="AlphaFoldDB" id="A0A8H3INV4"/>
<dbReference type="Gene3D" id="1.25.10.10">
    <property type="entry name" value="Leucine-rich Repeat Variant"/>
    <property type="match status" value="1"/>
</dbReference>
<dbReference type="InterPro" id="IPR011989">
    <property type="entry name" value="ARM-like"/>
</dbReference>
<evidence type="ECO:0000313" key="6">
    <source>
        <dbReference type="EMBL" id="CAF9926003.1"/>
    </source>
</evidence>
<evidence type="ECO:0000256" key="2">
    <source>
        <dbReference type="ARBA" id="ARBA00022670"/>
    </source>
</evidence>
<feature type="domain" description="PPPDE" evidence="5">
    <location>
        <begin position="1"/>
        <end position="141"/>
    </location>
</feature>
<gene>
    <name evidence="6" type="ORF">GOMPHAMPRED_004033</name>
</gene>